<feature type="transmembrane region" description="Helical" evidence="1">
    <location>
        <begin position="48"/>
        <end position="68"/>
    </location>
</feature>
<keyword evidence="3" id="KW-1185">Reference proteome</keyword>
<comment type="caution">
    <text evidence="2">The sequence shown here is derived from an EMBL/GenBank/DDBJ whole genome shotgun (WGS) entry which is preliminary data.</text>
</comment>
<accession>A0A392QPZ0</accession>
<dbReference type="AlphaFoldDB" id="A0A392QPZ0"/>
<proteinExistence type="predicted"/>
<keyword evidence="1" id="KW-1133">Transmembrane helix</keyword>
<reference evidence="2 3" key="1">
    <citation type="journal article" date="2018" name="Front. Plant Sci.">
        <title>Red Clover (Trifolium pratense) and Zigzag Clover (T. medium) - A Picture of Genomic Similarities and Differences.</title>
        <authorList>
            <person name="Dluhosova J."/>
            <person name="Istvanek J."/>
            <person name="Nedelnik J."/>
            <person name="Repkova J."/>
        </authorList>
    </citation>
    <scope>NUCLEOTIDE SEQUENCE [LARGE SCALE GENOMIC DNA]</scope>
    <source>
        <strain evidence="3">cv. 10/8</strain>
        <tissue evidence="2">Leaf</tissue>
    </source>
</reference>
<dbReference type="EMBL" id="LXQA010153450">
    <property type="protein sequence ID" value="MCI26463.1"/>
    <property type="molecule type" value="Genomic_DNA"/>
</dbReference>
<evidence type="ECO:0000313" key="2">
    <source>
        <dbReference type="EMBL" id="MCI26463.1"/>
    </source>
</evidence>
<protein>
    <submittedName>
        <fullName evidence="2">Uncharacterized protein</fullName>
    </submittedName>
</protein>
<name>A0A392QPZ0_9FABA</name>
<evidence type="ECO:0000313" key="3">
    <source>
        <dbReference type="Proteomes" id="UP000265520"/>
    </source>
</evidence>
<dbReference type="Proteomes" id="UP000265520">
    <property type="component" value="Unassembled WGS sequence"/>
</dbReference>
<keyword evidence="1" id="KW-0812">Transmembrane</keyword>
<keyword evidence="1" id="KW-0472">Membrane</keyword>
<evidence type="ECO:0000256" key="1">
    <source>
        <dbReference type="SAM" id="Phobius"/>
    </source>
</evidence>
<organism evidence="2 3">
    <name type="scientific">Trifolium medium</name>
    <dbReference type="NCBI Taxonomy" id="97028"/>
    <lineage>
        <taxon>Eukaryota</taxon>
        <taxon>Viridiplantae</taxon>
        <taxon>Streptophyta</taxon>
        <taxon>Embryophyta</taxon>
        <taxon>Tracheophyta</taxon>
        <taxon>Spermatophyta</taxon>
        <taxon>Magnoliopsida</taxon>
        <taxon>eudicotyledons</taxon>
        <taxon>Gunneridae</taxon>
        <taxon>Pentapetalae</taxon>
        <taxon>rosids</taxon>
        <taxon>fabids</taxon>
        <taxon>Fabales</taxon>
        <taxon>Fabaceae</taxon>
        <taxon>Papilionoideae</taxon>
        <taxon>50 kb inversion clade</taxon>
        <taxon>NPAAA clade</taxon>
        <taxon>Hologalegina</taxon>
        <taxon>IRL clade</taxon>
        <taxon>Trifolieae</taxon>
        <taxon>Trifolium</taxon>
    </lineage>
</organism>
<sequence length="88" mass="10305">MNTMSFWELCVEEIVLAKSMSLVKLCVGDRLPTFYFRAAKFARVRWEFYVGDLLPILLVCWISPRFLLPFDKGLGRGQHPRPILRPFT</sequence>